<protein>
    <recommendedName>
        <fullName evidence="6">SOWAHA-C winged helix-turn-helix domain-containing protein</fullName>
    </recommendedName>
</protein>
<feature type="compositionally biased region" description="Basic residues" evidence="5">
    <location>
        <begin position="479"/>
        <end position="488"/>
    </location>
</feature>
<dbReference type="PANTHER" id="PTHR14491:SF4">
    <property type="entry name" value="ANKYRIN REPEAT DOMAIN-CONTAINING PROTEIN SOWAHC"/>
    <property type="match status" value="1"/>
</dbReference>
<dbReference type="Pfam" id="PF25877">
    <property type="entry name" value="WHD_SOWAH"/>
    <property type="match status" value="1"/>
</dbReference>
<comment type="similarity">
    <text evidence="3">Belongs to the SOWAH family.</text>
</comment>
<evidence type="ECO:0000256" key="3">
    <source>
        <dbReference type="ARBA" id="ARBA00038122"/>
    </source>
</evidence>
<reference evidence="7 8" key="1">
    <citation type="journal article" date="2019" name="Sci. Data">
        <title>Hybrid genome assembly and annotation of Danionella translucida.</title>
        <authorList>
            <person name="Kadobianskyi M."/>
            <person name="Schulze L."/>
            <person name="Schuelke M."/>
            <person name="Judkewitz B."/>
        </authorList>
    </citation>
    <scope>NUCLEOTIDE SEQUENCE [LARGE SCALE GENOMIC DNA]</scope>
    <source>
        <strain evidence="7 8">Bolton</strain>
    </source>
</reference>
<evidence type="ECO:0000256" key="5">
    <source>
        <dbReference type="SAM" id="MobiDB-lite"/>
    </source>
</evidence>
<dbReference type="InterPro" id="IPR058889">
    <property type="entry name" value="WHD_SOWAHA-C"/>
</dbReference>
<gene>
    <name evidence="7" type="ORF">DNTS_018991</name>
</gene>
<dbReference type="PROSITE" id="PS50088">
    <property type="entry name" value="ANK_REPEAT"/>
    <property type="match status" value="1"/>
</dbReference>
<dbReference type="Pfam" id="PF12796">
    <property type="entry name" value="Ank_2"/>
    <property type="match status" value="1"/>
</dbReference>
<feature type="domain" description="SOWAHA-C winged helix-turn-helix" evidence="6">
    <location>
        <begin position="1"/>
        <end position="67"/>
    </location>
</feature>
<feature type="region of interest" description="Disordered" evidence="5">
    <location>
        <begin position="461"/>
        <end position="521"/>
    </location>
</feature>
<evidence type="ECO:0000313" key="8">
    <source>
        <dbReference type="Proteomes" id="UP000316079"/>
    </source>
</evidence>
<evidence type="ECO:0000313" key="7">
    <source>
        <dbReference type="EMBL" id="TRZ02331.1"/>
    </source>
</evidence>
<keyword evidence="1" id="KW-0677">Repeat</keyword>
<dbReference type="OrthoDB" id="60433at2759"/>
<organism evidence="7 8">
    <name type="scientific">Danionella cerebrum</name>
    <dbReference type="NCBI Taxonomy" id="2873325"/>
    <lineage>
        <taxon>Eukaryota</taxon>
        <taxon>Metazoa</taxon>
        <taxon>Chordata</taxon>
        <taxon>Craniata</taxon>
        <taxon>Vertebrata</taxon>
        <taxon>Euteleostomi</taxon>
        <taxon>Actinopterygii</taxon>
        <taxon>Neopterygii</taxon>
        <taxon>Teleostei</taxon>
        <taxon>Ostariophysi</taxon>
        <taxon>Cypriniformes</taxon>
        <taxon>Danionidae</taxon>
        <taxon>Danioninae</taxon>
        <taxon>Danionella</taxon>
    </lineage>
</organism>
<feature type="region of interest" description="Disordered" evidence="5">
    <location>
        <begin position="81"/>
        <end position="105"/>
    </location>
</feature>
<keyword evidence="2 4" id="KW-0040">ANK repeat</keyword>
<dbReference type="STRING" id="623744.A0A553RJH4"/>
<evidence type="ECO:0000259" key="6">
    <source>
        <dbReference type="Pfam" id="PF25877"/>
    </source>
</evidence>
<evidence type="ECO:0000256" key="1">
    <source>
        <dbReference type="ARBA" id="ARBA00022737"/>
    </source>
</evidence>
<dbReference type="InterPro" id="IPR002110">
    <property type="entry name" value="Ankyrin_rpt"/>
</dbReference>
<evidence type="ECO:0000256" key="4">
    <source>
        <dbReference type="PROSITE-ProRule" id="PRU00023"/>
    </source>
</evidence>
<name>A0A553RJH4_9TELE</name>
<dbReference type="PROSITE" id="PS50297">
    <property type="entry name" value="ANK_REP_REGION"/>
    <property type="match status" value="1"/>
</dbReference>
<dbReference type="PANTHER" id="PTHR14491">
    <property type="entry name" value="SOSONDOWAH, ISOFORM G"/>
    <property type="match status" value="1"/>
</dbReference>
<proteinExistence type="inferred from homology"/>
<dbReference type="Gene3D" id="1.25.40.20">
    <property type="entry name" value="Ankyrin repeat-containing domain"/>
    <property type="match status" value="1"/>
</dbReference>
<dbReference type="AlphaFoldDB" id="A0A553RJH4"/>
<dbReference type="SMART" id="SM00248">
    <property type="entry name" value="ANK"/>
    <property type="match status" value="2"/>
</dbReference>
<comment type="caution">
    <text evidence="7">The sequence shown here is derived from an EMBL/GenBank/DDBJ whole genome shotgun (WGS) entry which is preliminary data.</text>
</comment>
<dbReference type="SUPFAM" id="SSF48403">
    <property type="entry name" value="Ankyrin repeat"/>
    <property type="match status" value="1"/>
</dbReference>
<keyword evidence="8" id="KW-1185">Reference proteome</keyword>
<dbReference type="Proteomes" id="UP000316079">
    <property type="component" value="Unassembled WGS sequence"/>
</dbReference>
<feature type="non-terminal residue" evidence="7">
    <location>
        <position position="1"/>
    </location>
</feature>
<feature type="repeat" description="ANK" evidence="4">
    <location>
        <begin position="369"/>
        <end position="390"/>
    </location>
</feature>
<evidence type="ECO:0000256" key="2">
    <source>
        <dbReference type="ARBA" id="ARBA00023043"/>
    </source>
</evidence>
<sequence length="521" mass="58500">ESVLSFLLENGGRVKNKLLVAHFKPFLSSESNRREKRERFKSFVDNVAYVRQEDGEKVVCLKKKYRLQETRCGISLQDGAGDAELTAEDEEPELEKGGDEQDGQTDVIQDAEEKDDLHYDSQVPDIKVDHKSEEVEKLHKQPEMYEEVHDELEVLEKTHQNPEEESEVNKMGLHKVSEGVVNQETSEQKRNAHDELIEMESTTGGDHICVSDIILMDSSPQSSRSDPELFPLRGSRRSSRHLLISTSPQVFLGFNVRCSGIHRSSRSLQSLRSSVFRSSSSSVDEECVECLTLEPLEHQWMLSSAGGDWSSLQLLLLCDPALFSKRDFITGFTCLHWAAKHGKQELIVRLCNFAKENNVAININARSSAGYTPLHLATMHGHTEVMKLLIGAYDADVELRDFNGKKASHYLKSSSSEEIMDIIGVTESLSSENISGSGRWKLPKVLQSNLNPLRLLNTSEESGAEPKLKALGRKSSMSRIRKQGKRVGTRIVHSASFRERQEQQGAPQSPARTRPASDLFT</sequence>
<dbReference type="InterPro" id="IPR036770">
    <property type="entry name" value="Ankyrin_rpt-contain_sf"/>
</dbReference>
<accession>A0A553RJH4</accession>
<dbReference type="EMBL" id="SRMA01023984">
    <property type="protein sequence ID" value="TRZ02331.1"/>
    <property type="molecule type" value="Genomic_DNA"/>
</dbReference>